<dbReference type="InterPro" id="IPR051199">
    <property type="entry name" value="LPS_LOS_Heptosyltrfase"/>
</dbReference>
<dbReference type="GO" id="GO:0008713">
    <property type="term" value="F:ADP-heptose-lipopolysaccharide heptosyltransferase activity"/>
    <property type="evidence" value="ECO:0007669"/>
    <property type="project" value="UniProtKB-EC"/>
</dbReference>
<dbReference type="PANTHER" id="PTHR30160:SF1">
    <property type="entry name" value="LIPOPOLYSACCHARIDE 1,2-N-ACETYLGLUCOSAMINETRANSFERASE-RELATED"/>
    <property type="match status" value="1"/>
</dbReference>
<accession>A0A7C3Z2N0</accession>
<evidence type="ECO:0000313" key="6">
    <source>
        <dbReference type="EMBL" id="HGF35226.1"/>
    </source>
</evidence>
<evidence type="ECO:0000256" key="1">
    <source>
        <dbReference type="ARBA" id="ARBA00022676"/>
    </source>
</evidence>
<evidence type="ECO:0000256" key="2">
    <source>
        <dbReference type="ARBA" id="ARBA00022679"/>
    </source>
</evidence>
<protein>
    <recommendedName>
        <fullName evidence="4">lipopolysaccharide heptosyltransferase II</fullName>
        <ecNumber evidence="4">2.4.99.24</ecNumber>
    </recommendedName>
</protein>
<dbReference type="SUPFAM" id="SSF53756">
    <property type="entry name" value="UDP-Glycosyltransferase/glycogen phosphorylase"/>
    <property type="match status" value="1"/>
</dbReference>
<dbReference type="AlphaFoldDB" id="A0A7C3Z2N0"/>
<dbReference type="CDD" id="cd03789">
    <property type="entry name" value="GT9_LPS_heptosyltransferase"/>
    <property type="match status" value="1"/>
</dbReference>
<dbReference type="NCBIfam" id="TIGR02195">
    <property type="entry name" value="heptsyl_trn_II"/>
    <property type="match status" value="1"/>
</dbReference>
<evidence type="ECO:0000256" key="5">
    <source>
        <dbReference type="ARBA" id="ARBA00047503"/>
    </source>
</evidence>
<comment type="catalytic activity">
    <reaction evidence="5">
        <text>an L-alpha-D-Hep-(1-&gt;5)-[alpha-Kdo-(2-&gt;4)]-alpha-Kdo-(2-&gt;6)-lipid A + ADP-L-glycero-beta-D-manno-heptose = an L-alpha-D-Hep-(1-&gt;3)-L-alpha-D-Hep-(1-&gt;5)-[alpha-Kdo-(2-&gt;4)]-alpha-Kdo-(2-&gt;6)-lipid A + ADP + H(+)</text>
        <dbReference type="Rhea" id="RHEA:74071"/>
        <dbReference type="ChEBI" id="CHEBI:15378"/>
        <dbReference type="ChEBI" id="CHEBI:61506"/>
        <dbReference type="ChEBI" id="CHEBI:193068"/>
        <dbReference type="ChEBI" id="CHEBI:193069"/>
        <dbReference type="ChEBI" id="CHEBI:456216"/>
        <dbReference type="EC" id="2.4.99.24"/>
    </reaction>
</comment>
<name>A0A7C3Z2N0_9BACT</name>
<keyword evidence="2 6" id="KW-0808">Transferase</keyword>
<reference evidence="6" key="1">
    <citation type="journal article" date="2020" name="mSystems">
        <title>Genome- and Community-Level Interaction Insights into Carbon Utilization and Element Cycling Functions of Hydrothermarchaeota in Hydrothermal Sediment.</title>
        <authorList>
            <person name="Zhou Z."/>
            <person name="Liu Y."/>
            <person name="Xu W."/>
            <person name="Pan J."/>
            <person name="Luo Z.H."/>
            <person name="Li M."/>
        </authorList>
    </citation>
    <scope>NUCLEOTIDE SEQUENCE [LARGE SCALE GENOMIC DNA]</scope>
    <source>
        <strain evidence="6">SpSt-897</strain>
    </source>
</reference>
<dbReference type="EMBL" id="DTMF01000309">
    <property type="protein sequence ID" value="HGF35226.1"/>
    <property type="molecule type" value="Genomic_DNA"/>
</dbReference>
<dbReference type="GO" id="GO:0005829">
    <property type="term" value="C:cytosol"/>
    <property type="evidence" value="ECO:0007669"/>
    <property type="project" value="TreeGrafter"/>
</dbReference>
<sequence>MSPAEPRILLIKLSSLGDVIHALPTLEALRSLYPRGQIIWLVEEANAPVLAGHPALDEIWPVPRPRLGSSRFPQYLRQMLQTAGRLREQPFDLVIDLQGLLKSAVWTALAGSNRKLGYNGTREFSYLPLTERLAPFDPEAHAVWRYLNVARHLGAPDRPPRFRLGLTLPPDLSRLVPESGQPLAVLHPGARWATKLWPAASWARLAGWLAWDKGFQVVVTGSEADRDMIEGIIIQAGRPLIKLAGRTSLAELAALLRKARFAVTTDTGPMHLAAALGSPVAALFGPTAPWRTGPFGDGHEVVRLGLACSPCFRRQCPEPRCLTELPVASVQDAVEKILLHRKNP</sequence>
<organism evidence="6">
    <name type="scientific">Desulfobacca acetoxidans</name>
    <dbReference type="NCBI Taxonomy" id="60893"/>
    <lineage>
        <taxon>Bacteria</taxon>
        <taxon>Pseudomonadati</taxon>
        <taxon>Thermodesulfobacteriota</taxon>
        <taxon>Desulfobaccia</taxon>
        <taxon>Desulfobaccales</taxon>
        <taxon>Desulfobaccaceae</taxon>
        <taxon>Desulfobacca</taxon>
    </lineage>
</organism>
<comment type="caution">
    <text evidence="6">The sequence shown here is derived from an EMBL/GenBank/DDBJ whole genome shotgun (WGS) entry which is preliminary data.</text>
</comment>
<dbReference type="Gene3D" id="3.40.50.2000">
    <property type="entry name" value="Glycogen Phosphorylase B"/>
    <property type="match status" value="2"/>
</dbReference>
<dbReference type="PANTHER" id="PTHR30160">
    <property type="entry name" value="TETRAACYLDISACCHARIDE 4'-KINASE-RELATED"/>
    <property type="match status" value="1"/>
</dbReference>
<comment type="similarity">
    <text evidence="3">Belongs to the glycosyltransferase 9 family.</text>
</comment>
<dbReference type="EC" id="2.4.99.24" evidence="4"/>
<dbReference type="InterPro" id="IPR002201">
    <property type="entry name" value="Glyco_trans_9"/>
</dbReference>
<dbReference type="GO" id="GO:0009244">
    <property type="term" value="P:lipopolysaccharide core region biosynthetic process"/>
    <property type="evidence" value="ECO:0007669"/>
    <property type="project" value="TreeGrafter"/>
</dbReference>
<keyword evidence="1" id="KW-0328">Glycosyltransferase</keyword>
<dbReference type="InterPro" id="IPR011910">
    <property type="entry name" value="RfaF"/>
</dbReference>
<dbReference type="Pfam" id="PF01075">
    <property type="entry name" value="Glyco_transf_9"/>
    <property type="match status" value="1"/>
</dbReference>
<proteinExistence type="inferred from homology"/>
<gene>
    <name evidence="6" type="primary">waaF</name>
    <name evidence="6" type="ORF">ENW96_12745</name>
</gene>
<evidence type="ECO:0000256" key="3">
    <source>
        <dbReference type="ARBA" id="ARBA00043995"/>
    </source>
</evidence>
<evidence type="ECO:0000256" key="4">
    <source>
        <dbReference type="ARBA" id="ARBA00044042"/>
    </source>
</evidence>